<organism evidence="2 3">
    <name type="scientific">Symbiodinium pilosum</name>
    <name type="common">Dinoflagellate</name>
    <dbReference type="NCBI Taxonomy" id="2952"/>
    <lineage>
        <taxon>Eukaryota</taxon>
        <taxon>Sar</taxon>
        <taxon>Alveolata</taxon>
        <taxon>Dinophyceae</taxon>
        <taxon>Suessiales</taxon>
        <taxon>Symbiodiniaceae</taxon>
        <taxon>Symbiodinium</taxon>
    </lineage>
</organism>
<comment type="caution">
    <text evidence="2">The sequence shown here is derived from an EMBL/GenBank/DDBJ whole genome shotgun (WGS) entry which is preliminary data.</text>
</comment>
<dbReference type="Proteomes" id="UP000649617">
    <property type="component" value="Unassembled WGS sequence"/>
</dbReference>
<feature type="region of interest" description="Disordered" evidence="1">
    <location>
        <begin position="1"/>
        <end position="32"/>
    </location>
</feature>
<feature type="compositionally biased region" description="Low complexity" evidence="1">
    <location>
        <begin position="20"/>
        <end position="29"/>
    </location>
</feature>
<evidence type="ECO:0000256" key="1">
    <source>
        <dbReference type="SAM" id="MobiDB-lite"/>
    </source>
</evidence>
<sequence>MGKRPSTGGQAPKRKVSKGDVAVAPPVEDAASEHSWWPHLQTFMDEALKDGRPADEYLSERFPTEAARQELAQKLEGNFPAPVPLSSDYKPGLKHFAVWQICWSKHAGHKGFVASPELRTLVQLVLLHGPKTNGAEMAGVEYMVLQPLVKEYFPSGWSTAVHQNHPKAYEAQSVAFTKGWTRGLAFVLAAIFLMDQEILEDYKSKQPDQFARFCLLHGTVTREFGNELDRIAANRDLTMASVATRSKPNAFNALHQLRRRTVQGQSLQDILGAYSSSKNTRQSILGMSPAESAAVVNLVNHLPEAAVQLLENAARQFGMFKGAFNHQFLAAPELRLQHEPKVMANEWRAMLRNDEESILLAIRRILFSYENSPPGLRKAAGQPDAARMCRNARCWVLCKEKIQGKLPDSLFQVEAPNLDNMFFKGSFDEWLDRLCEECPAEIDVSETPEVKLLMARHQDSLQKETLKKSEAVRHQVAIATFSKMNHDLEEDQKALEEWAKAERARKSSWENVVLTHKRKRYVRGQKAVKHYTDVYLRIRQSELKFTEMQLAEWRAAVDAASGVASDARSLLVILDLSVTATNAEIDDLVDTACNLLHQNGNHVLLLYKPARYGGQSVKSQLSSQRRVEDRLLANGVNMECEVSLAYEVANRHGNDRRPLGGRVQLCFSDKAGQETTPRLLQGKGAQGSITDIPLLRAREMRRLQPPGELGDGTEGYNLSPAARCAHRGSAAAEKMIQCLLQDSGLDSGNNHLDILELTTSNTGDWSEACFRMQLKKPTDTKLPFIYHLGLTRESDAEKAVQSHMEALLMQEWWPLQPDAGPAEPANAMGTEKPDLILGSFVDGRPQISDLVAGKFDEDHGLSRAGQQPPRDTGHEFHYKFKKRLFTVKATRQLPALRVTKDFALYASKDETLHKGSSLDLEPCELFGFNLGDMAKSGQPMDEKTSLAWNLVDDMSKVLFTSSAANTEEAAKTLMTICEVRWDSFKQDIPDLGVQGYMTTPIMKKLPDGSEQEAFMRCSLEKDTQNYIAYHPHAVPDSQIASGQLKRGLLGATFGGCYEKILGCPYLEVVWECVLQKTSPAMIKPLKPKCYLACHTSLEPEKYYKLF</sequence>
<dbReference type="EMBL" id="CAJNIZ010006254">
    <property type="protein sequence ID" value="CAE7248410.1"/>
    <property type="molecule type" value="Genomic_DNA"/>
</dbReference>
<evidence type="ECO:0000313" key="3">
    <source>
        <dbReference type="Proteomes" id="UP000649617"/>
    </source>
</evidence>
<name>A0A812LJ03_SYMPI</name>
<gene>
    <name evidence="2" type="ORF">SPIL2461_LOCUS4647</name>
</gene>
<dbReference type="AlphaFoldDB" id="A0A812LJ03"/>
<dbReference type="OrthoDB" id="416781at2759"/>
<keyword evidence="3" id="KW-1185">Reference proteome</keyword>
<protein>
    <submittedName>
        <fullName evidence="2">Uncharacterized protein</fullName>
    </submittedName>
</protein>
<accession>A0A812LJ03</accession>
<evidence type="ECO:0000313" key="2">
    <source>
        <dbReference type="EMBL" id="CAE7248410.1"/>
    </source>
</evidence>
<proteinExistence type="predicted"/>
<reference evidence="2" key="1">
    <citation type="submission" date="2021-02" db="EMBL/GenBank/DDBJ databases">
        <authorList>
            <person name="Dougan E. K."/>
            <person name="Rhodes N."/>
            <person name="Thang M."/>
            <person name="Chan C."/>
        </authorList>
    </citation>
    <scope>NUCLEOTIDE SEQUENCE</scope>
</reference>